<name>A0A4R1GE25_9BACT</name>
<dbReference type="Pfam" id="PF12850">
    <property type="entry name" value="Metallophos_2"/>
    <property type="match status" value="1"/>
</dbReference>
<dbReference type="EMBL" id="SMFV01000001">
    <property type="protein sequence ID" value="TCK06647.1"/>
    <property type="molecule type" value="Genomic_DNA"/>
</dbReference>
<evidence type="ECO:0000313" key="4">
    <source>
        <dbReference type="Proteomes" id="UP000295777"/>
    </source>
</evidence>
<sequence length="185" mass="22409">MRYFISDTHFFHRNIIRLNPLKRKVGFESLIIENLRKALKEEDELYLVGDFLWTLEPEFLELWKSVPGRKILIKGNHDLWFPEEELKPFFDEIVPFYTILEVRGKKVLLSHYPARDLRTFRYRELQKEISEIYHRESCSLLLHGHVHWNRFGVFCGCHLESVKCINVNVEFTNYWPISEEELPLW</sequence>
<comment type="caution">
    <text evidence="3">The sequence shown here is derived from an EMBL/GenBank/DDBJ whole genome shotgun (WGS) entry which is preliminary data.</text>
</comment>
<dbReference type="InterPro" id="IPR024654">
    <property type="entry name" value="Calcineurin-like_PHP_lpxH"/>
</dbReference>
<evidence type="ECO:0000313" key="3">
    <source>
        <dbReference type="EMBL" id="TCK06647.1"/>
    </source>
</evidence>
<dbReference type="AlphaFoldDB" id="A0A4R1GE25"/>
<dbReference type="InterPro" id="IPR029052">
    <property type="entry name" value="Metallo-depent_PP-like"/>
</dbReference>
<dbReference type="RefSeq" id="WP_132525379.1">
    <property type="nucleotide sequence ID" value="NZ_SMFV01000001.1"/>
</dbReference>
<dbReference type="Proteomes" id="UP000295777">
    <property type="component" value="Unassembled WGS sequence"/>
</dbReference>
<proteinExistence type="inferred from homology"/>
<evidence type="ECO:0000259" key="2">
    <source>
        <dbReference type="Pfam" id="PF12850"/>
    </source>
</evidence>
<reference evidence="3 4" key="1">
    <citation type="submission" date="2019-03" db="EMBL/GenBank/DDBJ databases">
        <title>Genomic Encyclopedia of Archaeal and Bacterial Type Strains, Phase II (KMG-II): from individual species to whole genera.</title>
        <authorList>
            <person name="Goeker M."/>
        </authorList>
    </citation>
    <scope>NUCLEOTIDE SEQUENCE [LARGE SCALE GENOMIC DNA]</scope>
    <source>
        <strain evidence="3 4">DSM 24425</strain>
    </source>
</reference>
<feature type="domain" description="Calcineurin-like phosphoesterase" evidence="2">
    <location>
        <begin position="4"/>
        <end position="148"/>
    </location>
</feature>
<dbReference type="Gene3D" id="3.60.21.10">
    <property type="match status" value="1"/>
</dbReference>
<accession>A0A4R1GE25</accession>
<keyword evidence="4" id="KW-1185">Reference proteome</keyword>
<comment type="similarity">
    <text evidence="1">Belongs to the metallophosphoesterase superfamily. YfcE family.</text>
</comment>
<dbReference type="SUPFAM" id="SSF56300">
    <property type="entry name" value="Metallo-dependent phosphatases"/>
    <property type="match status" value="1"/>
</dbReference>
<evidence type="ECO:0000256" key="1">
    <source>
        <dbReference type="ARBA" id="ARBA00008950"/>
    </source>
</evidence>
<dbReference type="OrthoDB" id="5380073at2"/>
<protein>
    <submittedName>
        <fullName evidence="3">Calcineurin-like phosphoesterase family protein</fullName>
    </submittedName>
</protein>
<gene>
    <name evidence="3" type="ORF">CLV27_0453</name>
</gene>
<organism evidence="3 4">
    <name type="scientific">Phorcysia thermohydrogeniphila</name>
    <dbReference type="NCBI Taxonomy" id="936138"/>
    <lineage>
        <taxon>Bacteria</taxon>
        <taxon>Pseudomonadati</taxon>
        <taxon>Aquificota</taxon>
        <taxon>Aquificia</taxon>
        <taxon>Desulfurobacteriales</taxon>
        <taxon>Desulfurobacteriaceae</taxon>
        <taxon>Phorcysia</taxon>
    </lineage>
</organism>